<feature type="domain" description="Flagellar basal-body/hook protein C-terminal" evidence="4">
    <location>
        <begin position="232"/>
        <end position="274"/>
    </location>
</feature>
<gene>
    <name evidence="6" type="ORF">JGZ69_06090</name>
</gene>
<keyword evidence="6" id="KW-0282">Flagellum</keyword>
<name>A0AB37HCW1_9BACI</name>
<dbReference type="InterPro" id="IPR053967">
    <property type="entry name" value="LlgE_F_G-like_D1"/>
</dbReference>
<evidence type="ECO:0000313" key="7">
    <source>
        <dbReference type="Proteomes" id="UP000595512"/>
    </source>
</evidence>
<keyword evidence="6" id="KW-0966">Cell projection</keyword>
<dbReference type="RefSeq" id="WP_107920942.1">
    <property type="nucleotide sequence ID" value="NZ_CP066701.1"/>
</dbReference>
<dbReference type="EMBL" id="CP066701">
    <property type="protein sequence ID" value="QQX26420.1"/>
    <property type="molecule type" value="Genomic_DNA"/>
</dbReference>
<dbReference type="InterPro" id="IPR020013">
    <property type="entry name" value="Flagellar_FlgE/F/G"/>
</dbReference>
<accession>A0AB37HCW1</accession>
<dbReference type="NCBIfam" id="TIGR03506">
    <property type="entry name" value="FlgEFG_subfam"/>
    <property type="match status" value="1"/>
</dbReference>
<dbReference type="Pfam" id="PF06429">
    <property type="entry name" value="Flg_bbr_C"/>
    <property type="match status" value="1"/>
</dbReference>
<evidence type="ECO:0000313" key="6">
    <source>
        <dbReference type="EMBL" id="QQX26420.1"/>
    </source>
</evidence>
<evidence type="ECO:0000256" key="1">
    <source>
        <dbReference type="ARBA" id="ARBA00009677"/>
    </source>
</evidence>
<comment type="subcellular location">
    <subcellularLocation>
        <location evidence="2">Bacterial flagellum basal body</location>
    </subcellularLocation>
</comment>
<dbReference type="PANTHER" id="PTHR30435:SF19">
    <property type="entry name" value="FLAGELLAR BASAL-BODY ROD PROTEIN FLGG"/>
    <property type="match status" value="1"/>
</dbReference>
<keyword evidence="2" id="KW-0975">Bacterial flagellum</keyword>
<dbReference type="Proteomes" id="UP000595512">
    <property type="component" value="Chromosome"/>
</dbReference>
<protein>
    <submittedName>
        <fullName evidence="6">Flagellar hook-basal body protein</fullName>
    </submittedName>
</protein>
<comment type="similarity">
    <text evidence="1 2">Belongs to the flagella basal body rod proteins family.</text>
</comment>
<dbReference type="SUPFAM" id="SSF117143">
    <property type="entry name" value="Flagellar hook protein flgE"/>
    <property type="match status" value="1"/>
</dbReference>
<evidence type="ECO:0000259" key="3">
    <source>
        <dbReference type="Pfam" id="PF00460"/>
    </source>
</evidence>
<dbReference type="InterPro" id="IPR001444">
    <property type="entry name" value="Flag_bb_rod_N"/>
</dbReference>
<feature type="domain" description="Flagellar basal body rod protein N-terminal" evidence="3">
    <location>
        <begin position="7"/>
        <end position="35"/>
    </location>
</feature>
<dbReference type="PANTHER" id="PTHR30435">
    <property type="entry name" value="FLAGELLAR PROTEIN"/>
    <property type="match status" value="1"/>
</dbReference>
<feature type="domain" description="Flagellar hook protein FlgE/F/G-like D1" evidence="5">
    <location>
        <begin position="104"/>
        <end position="172"/>
    </location>
</feature>
<dbReference type="InterPro" id="IPR010930">
    <property type="entry name" value="Flg_bb/hook_C_dom"/>
</dbReference>
<dbReference type="AlphaFoldDB" id="A0AB37HCW1"/>
<dbReference type="KEGG" id="hspo:JGZ69_06090"/>
<organism evidence="6 7">
    <name type="scientific">Heyndrickxia sporothermodurans</name>
    <dbReference type="NCBI Taxonomy" id="46224"/>
    <lineage>
        <taxon>Bacteria</taxon>
        <taxon>Bacillati</taxon>
        <taxon>Bacillota</taxon>
        <taxon>Bacilli</taxon>
        <taxon>Bacillales</taxon>
        <taxon>Bacillaceae</taxon>
        <taxon>Heyndrickxia</taxon>
    </lineage>
</organism>
<dbReference type="Pfam" id="PF22692">
    <property type="entry name" value="LlgE_F_G_D1"/>
    <property type="match status" value="1"/>
</dbReference>
<evidence type="ECO:0000259" key="5">
    <source>
        <dbReference type="Pfam" id="PF22692"/>
    </source>
</evidence>
<sequence length="277" mass="30676">MNRSMIIASNTMNQLQKQLDIISNNMANADTNGFKKREVTFTDLLAQSFNNQPNKNDEIGRLTPEEIRLGTGAKMAQAQLVLTQGNIKDTGRPLDVALTNEKQFFKVMSNKNGKNEVCYTRDGNFSLSPMGTNEVVLVNSSGYPVLDENNQMIIFNKNAKDYAISNNGKITVTLANGKQQTANLGMISVRKPQFLEQIGENLLGIPAKANININDVLTEMTGPLRNQISMKRGSLETSNVDTGKEMTDLINVQRSYQFQSKAITMSDQMMGLINGIR</sequence>
<keyword evidence="6" id="KW-0969">Cilium</keyword>
<dbReference type="GO" id="GO:0009425">
    <property type="term" value="C:bacterial-type flagellum basal body"/>
    <property type="evidence" value="ECO:0007669"/>
    <property type="project" value="UniProtKB-SubCell"/>
</dbReference>
<dbReference type="Pfam" id="PF00460">
    <property type="entry name" value="Flg_bb_rod"/>
    <property type="match status" value="1"/>
</dbReference>
<dbReference type="GO" id="GO:0071978">
    <property type="term" value="P:bacterial-type flagellum-dependent swarming motility"/>
    <property type="evidence" value="ECO:0007669"/>
    <property type="project" value="TreeGrafter"/>
</dbReference>
<dbReference type="InterPro" id="IPR019776">
    <property type="entry name" value="Flagellar_basal_body_rod_CS"/>
</dbReference>
<dbReference type="InterPro" id="IPR037925">
    <property type="entry name" value="FlgE/F/G-like"/>
</dbReference>
<evidence type="ECO:0000259" key="4">
    <source>
        <dbReference type="Pfam" id="PF06429"/>
    </source>
</evidence>
<dbReference type="PROSITE" id="PS00588">
    <property type="entry name" value="FLAGELLA_BB_ROD"/>
    <property type="match status" value="1"/>
</dbReference>
<evidence type="ECO:0000256" key="2">
    <source>
        <dbReference type="RuleBase" id="RU362116"/>
    </source>
</evidence>
<proteinExistence type="inferred from homology"/>
<reference evidence="6 7" key="1">
    <citation type="submission" date="2020-12" db="EMBL/GenBank/DDBJ databases">
        <title>Taxonomic evaluation of the Bacillus sporothermodurans group of bacteria based on whole genome sequences.</title>
        <authorList>
            <person name="Fiedler G."/>
            <person name="Herbstmann A.-D."/>
            <person name="Doll E."/>
            <person name="Wenning M."/>
            <person name="Brinks E."/>
            <person name="Kabisch J."/>
            <person name="Breitenwieser F."/>
            <person name="Lappann M."/>
            <person name="Boehnlein C."/>
            <person name="Franz C."/>
        </authorList>
    </citation>
    <scope>NUCLEOTIDE SEQUENCE [LARGE SCALE GENOMIC DNA]</scope>
    <source>
        <strain evidence="6 7">DSM 10599</strain>
    </source>
</reference>